<dbReference type="Proteomes" id="UP000827721">
    <property type="component" value="Unassembled WGS sequence"/>
</dbReference>
<evidence type="ECO:0000313" key="3">
    <source>
        <dbReference type="EMBL" id="KAH7565630.1"/>
    </source>
</evidence>
<dbReference type="EMBL" id="JAFEMO010000009">
    <property type="protein sequence ID" value="KAH7565630.1"/>
    <property type="molecule type" value="Genomic_DNA"/>
</dbReference>
<organism evidence="3 4">
    <name type="scientific">Xanthoceras sorbifolium</name>
    <dbReference type="NCBI Taxonomy" id="99658"/>
    <lineage>
        <taxon>Eukaryota</taxon>
        <taxon>Viridiplantae</taxon>
        <taxon>Streptophyta</taxon>
        <taxon>Embryophyta</taxon>
        <taxon>Tracheophyta</taxon>
        <taxon>Spermatophyta</taxon>
        <taxon>Magnoliopsida</taxon>
        <taxon>eudicotyledons</taxon>
        <taxon>Gunneridae</taxon>
        <taxon>Pentapetalae</taxon>
        <taxon>rosids</taxon>
        <taxon>malvids</taxon>
        <taxon>Sapindales</taxon>
        <taxon>Sapindaceae</taxon>
        <taxon>Xanthoceroideae</taxon>
        <taxon>Xanthoceras</taxon>
    </lineage>
</organism>
<evidence type="ECO:0000313" key="4">
    <source>
        <dbReference type="Proteomes" id="UP000827721"/>
    </source>
</evidence>
<dbReference type="PANTHER" id="PTHR33430:SF1">
    <property type="entry name" value="PGG DOMAIN-CONTAINING PROTEIN"/>
    <property type="match status" value="1"/>
</dbReference>
<feature type="compositionally biased region" description="Basic and acidic residues" evidence="1">
    <location>
        <begin position="11"/>
        <end position="27"/>
    </location>
</feature>
<evidence type="ECO:0000256" key="2">
    <source>
        <dbReference type="SAM" id="Phobius"/>
    </source>
</evidence>
<dbReference type="PANTHER" id="PTHR33430">
    <property type="entry name" value="MATERNAL EFFECT EMBRYO ARREST PROTEIN"/>
    <property type="match status" value="1"/>
</dbReference>
<evidence type="ECO:0000256" key="1">
    <source>
        <dbReference type="SAM" id="MobiDB-lite"/>
    </source>
</evidence>
<proteinExistence type="predicted"/>
<keyword evidence="2" id="KW-0472">Membrane</keyword>
<feature type="transmembrane region" description="Helical" evidence="2">
    <location>
        <begin position="170"/>
        <end position="191"/>
    </location>
</feature>
<keyword evidence="2" id="KW-1133">Transmembrane helix</keyword>
<feature type="transmembrane region" description="Helical" evidence="2">
    <location>
        <begin position="211"/>
        <end position="235"/>
    </location>
</feature>
<keyword evidence="4" id="KW-1185">Reference proteome</keyword>
<accession>A0ABQ8HMP4</accession>
<sequence>MEGNKTNNGAAEDHHHQNYKTEDHHQSYKTEETILQKTLEELVKVLSCTAKEDTNKKKINACIDVHQKALDDLVNVNSLFTIAVFVGLAYANPKQRSLENRPDCDPDPGLATTLIIFEVNSFACFLLSSLVAKSVKVLLNIRKKELTRNHRFVPDRLCKKVLLSEPWKRFSLGLSVMASFAGIVLLTLSMINLIQIRVGKLNCGSDNALRAVVPLCAIVFAALLFYIPSMAYAVIVTASACLDKNHEETIIASNGSTVPEVSANIV</sequence>
<reference evidence="3 4" key="1">
    <citation type="submission" date="2021-02" db="EMBL/GenBank/DDBJ databases">
        <title>Plant Genome Project.</title>
        <authorList>
            <person name="Zhang R.-G."/>
        </authorList>
    </citation>
    <scope>NUCLEOTIDE SEQUENCE [LARGE SCALE GENOMIC DNA]</scope>
    <source>
        <tissue evidence="3">Leaves</tissue>
    </source>
</reference>
<keyword evidence="2" id="KW-0812">Transmembrane</keyword>
<name>A0ABQ8HMP4_9ROSI</name>
<gene>
    <name evidence="3" type="ORF">JRO89_XS09G0236800</name>
</gene>
<comment type="caution">
    <text evidence="3">The sequence shown here is derived from an EMBL/GenBank/DDBJ whole genome shotgun (WGS) entry which is preliminary data.</text>
</comment>
<feature type="region of interest" description="Disordered" evidence="1">
    <location>
        <begin position="1"/>
        <end position="27"/>
    </location>
</feature>
<feature type="transmembrane region" description="Helical" evidence="2">
    <location>
        <begin position="111"/>
        <end position="132"/>
    </location>
</feature>
<protein>
    <submittedName>
        <fullName evidence="3">Uncharacterized protein</fullName>
    </submittedName>
</protein>
<feature type="transmembrane region" description="Helical" evidence="2">
    <location>
        <begin position="73"/>
        <end position="91"/>
    </location>
</feature>